<comment type="catalytic activity">
    <reaction evidence="9">
        <text>L-lysyl(36)-[histone H3] + 3 S-adenosyl-L-methionine = N(6),N(6),N(6)-trimethyl-L-lysyl(36)-[histone H3] + 3 S-adenosyl-L-homocysteine + 3 H(+)</text>
        <dbReference type="Rhea" id="RHEA:60324"/>
        <dbReference type="Rhea" id="RHEA-COMP:9785"/>
        <dbReference type="Rhea" id="RHEA-COMP:15536"/>
        <dbReference type="ChEBI" id="CHEBI:15378"/>
        <dbReference type="ChEBI" id="CHEBI:29969"/>
        <dbReference type="ChEBI" id="CHEBI:57856"/>
        <dbReference type="ChEBI" id="CHEBI:59789"/>
        <dbReference type="ChEBI" id="CHEBI:61961"/>
        <dbReference type="EC" id="2.1.1.359"/>
    </reaction>
</comment>
<protein>
    <recommendedName>
        <fullName evidence="8">SET domain-containing protein 2</fullName>
    </recommendedName>
</protein>
<gene>
    <name evidence="15" type="ORF">LRAMOSA02255</name>
</gene>
<evidence type="ECO:0000259" key="12">
    <source>
        <dbReference type="PROSITE" id="PS50280"/>
    </source>
</evidence>
<evidence type="ECO:0000259" key="11">
    <source>
        <dbReference type="PROSITE" id="PS50020"/>
    </source>
</evidence>
<dbReference type="PANTHER" id="PTHR46711:SF1">
    <property type="entry name" value="HISTONE-LYSINE N-METHYLTRANSFERASE SETD2"/>
    <property type="match status" value="1"/>
</dbReference>
<dbReference type="Pfam" id="PF17907">
    <property type="entry name" value="AWS"/>
    <property type="match status" value="1"/>
</dbReference>
<evidence type="ECO:0000259" key="14">
    <source>
        <dbReference type="PROSITE" id="PS51215"/>
    </source>
</evidence>
<comment type="subcellular location">
    <subcellularLocation>
        <location evidence="2">Chromosome</location>
    </subcellularLocation>
    <subcellularLocation>
        <location evidence="1">Nucleus</location>
    </subcellularLocation>
</comment>
<evidence type="ECO:0000259" key="13">
    <source>
        <dbReference type="PROSITE" id="PS50868"/>
    </source>
</evidence>
<dbReference type="InterPro" id="IPR003616">
    <property type="entry name" value="Post-SET_dom"/>
</dbReference>
<feature type="compositionally biased region" description="Low complexity" evidence="10">
    <location>
        <begin position="734"/>
        <end position="752"/>
    </location>
</feature>
<dbReference type="InterPro" id="IPR035441">
    <property type="entry name" value="TFIIS/LEDGF_dom_sf"/>
</dbReference>
<keyword evidence="4" id="KW-0489">Methyltransferase</keyword>
<dbReference type="InterPro" id="IPR001202">
    <property type="entry name" value="WW_dom"/>
</dbReference>
<dbReference type="PROSITE" id="PS51215">
    <property type="entry name" value="AWS"/>
    <property type="match status" value="1"/>
</dbReference>
<dbReference type="Gene3D" id="2.20.70.10">
    <property type="match status" value="1"/>
</dbReference>
<dbReference type="GO" id="GO:0005694">
    <property type="term" value="C:chromosome"/>
    <property type="evidence" value="ECO:0007669"/>
    <property type="project" value="UniProtKB-SubCell"/>
</dbReference>
<dbReference type="InterPro" id="IPR046341">
    <property type="entry name" value="SET_dom_sf"/>
</dbReference>
<dbReference type="OrthoDB" id="422362at2759"/>
<sequence>MHDTTISDDPAVSIKHEVKASFGDTKSVTITNINGDSPKTPNDAIENDMWQTAINKPDDMHESMLISKARYESTPESSGSDSIVSTPQDTWPVNEHVKQVPMSFSDASTEENHVDHGTTQPSATAEAMGTYVHLSSNVYRGQARSVSFTGEESMPCDCKYNPDVDDPMAACGDDNACINRMMFMECTENDCSCGRYCLNRRFQLGQYARVDVIKTEKKGYGLRALTDLPTNAFVMEYIGEVISRDEFIRRTKKYENEGLKHHYSMTLNTDEIIDATKKGCLARFINHSCNPNCVTQKWVVGKSMRVGIFTRRPIKAGQEITFDYQFERYGDAQTCFCGEESCKGVIGGMSQGDQESAVPWGEKETVSCRTKKRTAKAAIIRPLEHTDDVRSFVKAMLDSGGNVNLVNKLLDTLQVTIMEKESKDVLKMFVRCHGLKMLKLWLGDWKANDSIIKKILRVLKQLPLANRNGLEDCKFFEVMNRFVDHDDVDIHTLAQELMASWRGLKSVYRIPKRISSDTQSSGAIEKDSDGDVVMVDRKRCSQESNDPCKKRRFDSTRDFFDPDDDMFEYISPNSNASDIQAAIQYPPMTSAIPTEPKAHIVHRQNVGKRHFSPNAQTGFYHAYPSDRRPSMYSPPRRYTSYHERISDRHHPRHLSPPRHATHPRYHSPLPPNWRSARDEYGEIYYYNRITRVTQWHFPEEKTSTIEGVDQVQIDDLVEKAMEHKKHSSLDKKIINSNSSSSKSSIVSKSSKSISKDGGDGEPLSDKQLKLEISGLVKKCLSKQKSLWNDDKELFKELARNLTRHIVECETRHSRKVYKINKHMCIKVEKLIESHGAEFAKQCSSSSSDQNTTSSHTSLTGSSREHTPSWL</sequence>
<dbReference type="InterPro" id="IPR044437">
    <property type="entry name" value="SETD2/Set2_SET"/>
</dbReference>
<dbReference type="GO" id="GO:0010468">
    <property type="term" value="P:regulation of gene expression"/>
    <property type="evidence" value="ECO:0007669"/>
    <property type="project" value="TreeGrafter"/>
</dbReference>
<feature type="domain" description="SET" evidence="12">
    <location>
        <begin position="208"/>
        <end position="325"/>
    </location>
</feature>
<feature type="compositionally biased region" description="Basic and acidic residues" evidence="10">
    <location>
        <begin position="722"/>
        <end position="733"/>
    </location>
</feature>
<organism evidence="15">
    <name type="scientific">Lichtheimia ramosa</name>
    <dbReference type="NCBI Taxonomy" id="688394"/>
    <lineage>
        <taxon>Eukaryota</taxon>
        <taxon>Fungi</taxon>
        <taxon>Fungi incertae sedis</taxon>
        <taxon>Mucoromycota</taxon>
        <taxon>Mucoromycotina</taxon>
        <taxon>Mucoromycetes</taxon>
        <taxon>Mucorales</taxon>
        <taxon>Lichtheimiaceae</taxon>
        <taxon>Lichtheimia</taxon>
    </lineage>
</organism>
<dbReference type="Gene3D" id="2.170.270.10">
    <property type="entry name" value="SET domain"/>
    <property type="match status" value="1"/>
</dbReference>
<dbReference type="Gene3D" id="1.20.930.10">
    <property type="entry name" value="Conserved domain common to transcription factors TFIIS, elongin A, CRSP70"/>
    <property type="match status" value="1"/>
</dbReference>
<dbReference type="Pfam" id="PF00856">
    <property type="entry name" value="SET"/>
    <property type="match status" value="1"/>
</dbReference>
<feature type="region of interest" description="Disordered" evidence="10">
    <location>
        <begin position="610"/>
        <end position="632"/>
    </location>
</feature>
<dbReference type="CDD" id="cd19172">
    <property type="entry name" value="SET_SETD2"/>
    <property type="match status" value="1"/>
</dbReference>
<dbReference type="SUPFAM" id="SSF82199">
    <property type="entry name" value="SET domain"/>
    <property type="match status" value="1"/>
</dbReference>
<evidence type="ECO:0000256" key="1">
    <source>
        <dbReference type="ARBA" id="ARBA00004123"/>
    </source>
</evidence>
<dbReference type="CDD" id="cd00201">
    <property type="entry name" value="WW"/>
    <property type="match status" value="1"/>
</dbReference>
<feature type="region of interest" description="Disordered" evidence="10">
    <location>
        <begin position="841"/>
        <end position="870"/>
    </location>
</feature>
<dbReference type="SMART" id="SM00456">
    <property type="entry name" value="WW"/>
    <property type="match status" value="1"/>
</dbReference>
<accession>A0A077WNI1</accession>
<dbReference type="SMART" id="SM00317">
    <property type="entry name" value="SET"/>
    <property type="match status" value="1"/>
</dbReference>
<feature type="region of interest" description="Disordered" evidence="10">
    <location>
        <begin position="722"/>
        <end position="764"/>
    </location>
</feature>
<dbReference type="SMART" id="SM00570">
    <property type="entry name" value="AWS"/>
    <property type="match status" value="1"/>
</dbReference>
<dbReference type="InterPro" id="IPR036020">
    <property type="entry name" value="WW_dom_sf"/>
</dbReference>
<feature type="domain" description="Post-SET" evidence="13">
    <location>
        <begin position="331"/>
        <end position="347"/>
    </location>
</feature>
<evidence type="ECO:0000256" key="9">
    <source>
        <dbReference type="ARBA" id="ARBA00047545"/>
    </source>
</evidence>
<dbReference type="PROSITE" id="PS50280">
    <property type="entry name" value="SET"/>
    <property type="match status" value="1"/>
</dbReference>
<dbReference type="GO" id="GO:0140955">
    <property type="term" value="F:histone H3K36 trimethyltransferase activity"/>
    <property type="evidence" value="ECO:0007669"/>
    <property type="project" value="UniProtKB-EC"/>
</dbReference>
<keyword evidence="6" id="KW-0949">S-adenosyl-L-methionine</keyword>
<proteinExistence type="predicted"/>
<evidence type="ECO:0000256" key="8">
    <source>
        <dbReference type="ARBA" id="ARBA00030091"/>
    </source>
</evidence>
<reference evidence="15" key="1">
    <citation type="journal article" date="2014" name="Genome Announc.">
        <title>De novo whole-genome sequence and genome annotation of Lichtheimia ramosa.</title>
        <authorList>
            <person name="Linde J."/>
            <person name="Schwartze V."/>
            <person name="Binder U."/>
            <person name="Lass-Florl C."/>
            <person name="Voigt K."/>
            <person name="Horn F."/>
        </authorList>
    </citation>
    <scope>NUCLEOTIDE SEQUENCE</scope>
    <source>
        <strain evidence="15">JMRC FSU:6197</strain>
    </source>
</reference>
<name>A0A077WNI1_9FUNG</name>
<evidence type="ECO:0000256" key="5">
    <source>
        <dbReference type="ARBA" id="ARBA00022679"/>
    </source>
</evidence>
<dbReference type="PROSITE" id="PS01159">
    <property type="entry name" value="WW_DOMAIN_1"/>
    <property type="match status" value="1"/>
</dbReference>
<evidence type="ECO:0000256" key="7">
    <source>
        <dbReference type="ARBA" id="ARBA00023242"/>
    </source>
</evidence>
<dbReference type="SUPFAM" id="SSF47676">
    <property type="entry name" value="Conserved domain common to transcription factors TFIIS, elongin A, CRSP70"/>
    <property type="match status" value="1"/>
</dbReference>
<feature type="domain" description="AWS" evidence="14">
    <location>
        <begin position="151"/>
        <end position="206"/>
    </location>
</feature>
<keyword evidence="3" id="KW-0158">Chromosome</keyword>
<dbReference type="PROSITE" id="PS50868">
    <property type="entry name" value="POST_SET"/>
    <property type="match status" value="1"/>
</dbReference>
<evidence type="ECO:0000256" key="10">
    <source>
        <dbReference type="SAM" id="MobiDB-lite"/>
    </source>
</evidence>
<keyword evidence="5" id="KW-0808">Transferase</keyword>
<feature type="region of interest" description="Disordered" evidence="10">
    <location>
        <begin position="644"/>
        <end position="670"/>
    </location>
</feature>
<feature type="compositionally biased region" description="Low complexity" evidence="10">
    <location>
        <begin position="843"/>
        <end position="861"/>
    </location>
</feature>
<dbReference type="EMBL" id="LK023324">
    <property type="protein sequence ID" value="CDS08307.1"/>
    <property type="molecule type" value="Genomic_DNA"/>
</dbReference>
<feature type="compositionally biased region" description="Basic residues" evidence="10">
    <location>
        <begin position="649"/>
        <end position="665"/>
    </location>
</feature>
<dbReference type="InterPro" id="IPR006560">
    <property type="entry name" value="AWS_dom"/>
</dbReference>
<feature type="domain" description="WW" evidence="11">
    <location>
        <begin position="667"/>
        <end position="700"/>
    </location>
</feature>
<evidence type="ECO:0000313" key="15">
    <source>
        <dbReference type="EMBL" id="CDS08307.1"/>
    </source>
</evidence>
<evidence type="ECO:0000256" key="2">
    <source>
        <dbReference type="ARBA" id="ARBA00004286"/>
    </source>
</evidence>
<dbReference type="InterPro" id="IPR001214">
    <property type="entry name" value="SET_dom"/>
</dbReference>
<dbReference type="GO" id="GO:0032259">
    <property type="term" value="P:methylation"/>
    <property type="evidence" value="ECO:0007669"/>
    <property type="project" value="UniProtKB-KW"/>
</dbReference>
<dbReference type="AlphaFoldDB" id="A0A077WNI1"/>
<dbReference type="GO" id="GO:0005634">
    <property type="term" value="C:nucleus"/>
    <property type="evidence" value="ECO:0007669"/>
    <property type="project" value="UniProtKB-SubCell"/>
</dbReference>
<dbReference type="Pfam" id="PF00397">
    <property type="entry name" value="WW"/>
    <property type="match status" value="1"/>
</dbReference>
<feature type="compositionally biased region" description="Basic and acidic residues" evidence="10">
    <location>
        <begin position="753"/>
        <end position="764"/>
    </location>
</feature>
<dbReference type="PANTHER" id="PTHR46711">
    <property type="entry name" value="HISTONE-LYSINE N-METHYLTRANSFERASE SETD2"/>
    <property type="match status" value="1"/>
</dbReference>
<evidence type="ECO:0000256" key="3">
    <source>
        <dbReference type="ARBA" id="ARBA00022454"/>
    </source>
</evidence>
<dbReference type="SUPFAM" id="SSF51045">
    <property type="entry name" value="WW domain"/>
    <property type="match status" value="1"/>
</dbReference>
<dbReference type="InterPro" id="IPR042294">
    <property type="entry name" value="SETD2_animal"/>
</dbReference>
<evidence type="ECO:0000256" key="6">
    <source>
        <dbReference type="ARBA" id="ARBA00022691"/>
    </source>
</evidence>
<keyword evidence="7" id="KW-0539">Nucleus</keyword>
<evidence type="ECO:0000256" key="4">
    <source>
        <dbReference type="ARBA" id="ARBA00022603"/>
    </source>
</evidence>
<dbReference type="PROSITE" id="PS50020">
    <property type="entry name" value="WW_DOMAIN_2"/>
    <property type="match status" value="1"/>
</dbReference>